<dbReference type="GO" id="GO:0005634">
    <property type="term" value="C:nucleus"/>
    <property type="evidence" value="ECO:0000318"/>
    <property type="project" value="GO_Central"/>
</dbReference>
<evidence type="ECO:0000256" key="2">
    <source>
        <dbReference type="ARBA" id="ARBA00005510"/>
    </source>
</evidence>
<keyword evidence="9" id="KW-1185">Reference proteome</keyword>
<dbReference type="AlphaFoldDB" id="A0A3B6LXC2"/>
<keyword evidence="4" id="KW-0804">Transcription</keyword>
<dbReference type="Gramene" id="TraesLDM5B03G03010960.1">
    <property type="protein sequence ID" value="TraesLDM5B03G03010960.1"/>
    <property type="gene ID" value="TraesLDM5B03G03010960"/>
</dbReference>
<dbReference type="OMA" id="CTHIVES"/>
<dbReference type="InterPro" id="IPR054502">
    <property type="entry name" value="bHLH-TF_ACT-like_plant"/>
</dbReference>
<dbReference type="PaxDb" id="4565-Traes_5BL_78BE1CCF1.1"/>
<evidence type="ECO:0000256" key="6">
    <source>
        <dbReference type="SAM" id="MobiDB-lite"/>
    </source>
</evidence>
<dbReference type="Gene3D" id="4.10.280.10">
    <property type="entry name" value="Helix-loop-helix DNA-binding domain"/>
    <property type="match status" value="1"/>
</dbReference>
<accession>A0A3B6LXC2</accession>
<dbReference type="Gramene" id="TraesNOR5B03G03035990.1">
    <property type="protein sequence ID" value="TraesNOR5B03G03035990.1"/>
    <property type="gene ID" value="TraesNOR5B03G03035990"/>
</dbReference>
<dbReference type="Proteomes" id="UP000019116">
    <property type="component" value="Chromosome 5B"/>
</dbReference>
<evidence type="ECO:0000256" key="3">
    <source>
        <dbReference type="ARBA" id="ARBA00023015"/>
    </source>
</evidence>
<evidence type="ECO:0000256" key="5">
    <source>
        <dbReference type="ARBA" id="ARBA00023242"/>
    </source>
</evidence>
<feature type="region of interest" description="Disordered" evidence="6">
    <location>
        <begin position="91"/>
        <end position="135"/>
    </location>
</feature>
<dbReference type="GO" id="GO:0043565">
    <property type="term" value="F:sequence-specific DNA binding"/>
    <property type="evidence" value="ECO:0000318"/>
    <property type="project" value="GO_Central"/>
</dbReference>
<keyword evidence="3" id="KW-0805">Transcription regulation</keyword>
<dbReference type="Gramene" id="TraesJAG5B03G03004890.1">
    <property type="protein sequence ID" value="TraesJAG5B03G03004890.1"/>
    <property type="gene ID" value="TraesJAG5B03G03004890"/>
</dbReference>
<dbReference type="Gramene" id="TraesCLE_scaffold_095919_01G000100.1">
    <property type="protein sequence ID" value="TraesCLE_scaffold_095919_01G000100.1"/>
    <property type="gene ID" value="TraesCLE_scaffold_095919_01G000100"/>
</dbReference>
<dbReference type="GO" id="GO:0003700">
    <property type="term" value="F:DNA-binding transcription factor activity"/>
    <property type="evidence" value="ECO:0000318"/>
    <property type="project" value="GO_Central"/>
</dbReference>
<protein>
    <recommendedName>
        <fullName evidence="7">BHLH domain-containing protein</fullName>
    </recommendedName>
</protein>
<feature type="domain" description="BHLH" evidence="7">
    <location>
        <begin position="125"/>
        <end position="174"/>
    </location>
</feature>
<evidence type="ECO:0000313" key="8">
    <source>
        <dbReference type="EnsemblPlants" id="TraesCS5B02G518800.1"/>
    </source>
</evidence>
<dbReference type="InterPro" id="IPR052610">
    <property type="entry name" value="bHLH_transcription_regulator"/>
</dbReference>
<organism evidence="8">
    <name type="scientific">Triticum aestivum</name>
    <name type="common">Wheat</name>
    <dbReference type="NCBI Taxonomy" id="4565"/>
    <lineage>
        <taxon>Eukaryota</taxon>
        <taxon>Viridiplantae</taxon>
        <taxon>Streptophyta</taxon>
        <taxon>Embryophyta</taxon>
        <taxon>Tracheophyta</taxon>
        <taxon>Spermatophyta</taxon>
        <taxon>Magnoliopsida</taxon>
        <taxon>Liliopsida</taxon>
        <taxon>Poales</taxon>
        <taxon>Poaceae</taxon>
        <taxon>BOP clade</taxon>
        <taxon>Pooideae</taxon>
        <taxon>Triticodae</taxon>
        <taxon>Triticeae</taxon>
        <taxon>Triticinae</taxon>
        <taxon>Triticum</taxon>
    </lineage>
</organism>
<name>A0A3B6LXC2_WHEAT</name>
<dbReference type="Gramene" id="TraesJUL5B03G03028770.1">
    <property type="protein sequence ID" value="TraesJUL5B03G03028770.1"/>
    <property type="gene ID" value="TraesJUL5B03G03028770"/>
</dbReference>
<dbReference type="SMART" id="SM00353">
    <property type="entry name" value="HLH"/>
    <property type="match status" value="1"/>
</dbReference>
<dbReference type="Gramene" id="TraesSTA5B03G02999140.1">
    <property type="protein sequence ID" value="TraesSTA5B03G02999140.1"/>
    <property type="gene ID" value="TraesSTA5B03G02999140"/>
</dbReference>
<sequence>MDDSSIFIQWAMEALGQGQDAAVAGDAFSSSPFLEPHHSAALQSGTDMAAHRYGATDDSRSSGNSGAALAKENNGWSSNCSTNYPAVSPNFTSGSVAPPSHGVPEPAHRSPPSRKSSPSNNGTASTGQEHVMAERKRREKLNRHFIEHSTVIPGLKKMDKTTILSDAVRYVKEQQEKLKALQDRDKRIIDSVVLVKRPCISNVDHGSPSPPPSAVARTSPTLAKKTLLPEIDARILEGNVMVKIHCEDGKRVLVTLLAEVEGLHLTITHANVMSFPASTLIINLMAKVDEGFNITVEDIVCKLHSALRPCHHIGK</sequence>
<proteinExistence type="inferred from homology"/>
<dbReference type="SUPFAM" id="SSF47459">
    <property type="entry name" value="HLH, helix-loop-helix DNA-binding domain"/>
    <property type="match status" value="1"/>
</dbReference>
<reference evidence="8" key="1">
    <citation type="submission" date="2018-08" db="EMBL/GenBank/DDBJ databases">
        <authorList>
            <person name="Rossello M."/>
        </authorList>
    </citation>
    <scope>NUCLEOTIDE SEQUENCE [LARGE SCALE GENOMIC DNA]</scope>
    <source>
        <strain evidence="8">cv. Chinese Spring</strain>
    </source>
</reference>
<dbReference type="Gramene" id="TraesLAC5B03G02962200.1">
    <property type="protein sequence ID" value="TraesLAC5B03G02962200.1"/>
    <property type="gene ID" value="TraesLAC5B03G02962200"/>
</dbReference>
<feature type="region of interest" description="Disordered" evidence="6">
    <location>
        <begin position="53"/>
        <end position="78"/>
    </location>
</feature>
<dbReference type="Gramene" id="TraesROB_scaffold_052394_01G000100.1">
    <property type="protein sequence ID" value="TraesROB_scaffold_052394_01G000100.1"/>
    <property type="gene ID" value="TraesROB_scaffold_052394_01G000100"/>
</dbReference>
<dbReference type="SMR" id="A0A3B6LXC2"/>
<reference evidence="8" key="2">
    <citation type="submission" date="2018-10" db="UniProtKB">
        <authorList>
            <consortium name="EnsemblPlants"/>
        </authorList>
    </citation>
    <scope>IDENTIFICATION</scope>
</reference>
<dbReference type="Gramene" id="TraesCS5B02G518800.1">
    <property type="protein sequence ID" value="TraesCS5B02G518800.1"/>
    <property type="gene ID" value="TraesCS5B02G518800"/>
</dbReference>
<dbReference type="GO" id="GO:0006355">
    <property type="term" value="P:regulation of DNA-templated transcription"/>
    <property type="evidence" value="ECO:0000318"/>
    <property type="project" value="GO_Central"/>
</dbReference>
<comment type="similarity">
    <text evidence="2">Belongs to the bHLH protein family.</text>
</comment>
<comment type="subcellular location">
    <subcellularLocation>
        <location evidence="1">Nucleus</location>
    </subcellularLocation>
</comment>
<dbReference type="InterPro" id="IPR011598">
    <property type="entry name" value="bHLH_dom"/>
</dbReference>
<evidence type="ECO:0000259" key="7">
    <source>
        <dbReference type="PROSITE" id="PS50888"/>
    </source>
</evidence>
<dbReference type="Gramene" id="TraesSYM7B03G04012060.1">
    <property type="protein sequence ID" value="TraesSYM7B03G04012060.1"/>
    <property type="gene ID" value="TraesSYM7B03G04012060"/>
</dbReference>
<dbReference type="OrthoDB" id="690068at2759"/>
<keyword evidence="5" id="KW-0539">Nucleus</keyword>
<dbReference type="EnsemblPlants" id="TraesCS5B02G518800.1">
    <property type="protein sequence ID" value="TraesCS5B02G518800.1"/>
    <property type="gene ID" value="TraesCS5B02G518800"/>
</dbReference>
<dbReference type="PROSITE" id="PS50888">
    <property type="entry name" value="BHLH"/>
    <property type="match status" value="1"/>
</dbReference>
<dbReference type="Gramene" id="TraesCS5B03G1261400.1">
    <property type="protein sequence ID" value="TraesCS5B03G1261400.1.CDS"/>
    <property type="gene ID" value="TraesCS5B03G1261400"/>
</dbReference>
<dbReference type="STRING" id="4565.A0A3B6LXC2"/>
<dbReference type="Pfam" id="PF00010">
    <property type="entry name" value="HLH"/>
    <property type="match status" value="1"/>
</dbReference>
<dbReference type="Pfam" id="PF22754">
    <property type="entry name" value="bHLH-TF_ACT-like_plant"/>
    <property type="match status" value="1"/>
</dbReference>
<dbReference type="GO" id="GO:0046983">
    <property type="term" value="F:protein dimerization activity"/>
    <property type="evidence" value="ECO:0007669"/>
    <property type="project" value="InterPro"/>
</dbReference>
<evidence type="ECO:0000313" key="9">
    <source>
        <dbReference type="Proteomes" id="UP000019116"/>
    </source>
</evidence>
<evidence type="ECO:0000256" key="1">
    <source>
        <dbReference type="ARBA" id="ARBA00004123"/>
    </source>
</evidence>
<dbReference type="InterPro" id="IPR036638">
    <property type="entry name" value="HLH_DNA-bd_sf"/>
</dbReference>
<dbReference type="PANTHER" id="PTHR45959">
    <property type="entry name" value="BHLH TRANSCRIPTION FACTOR"/>
    <property type="match status" value="1"/>
</dbReference>
<evidence type="ECO:0000256" key="4">
    <source>
        <dbReference type="ARBA" id="ARBA00023163"/>
    </source>
</evidence>
<dbReference type="Gramene" id="TraesWEE_scaffold_035171_01G000100.1">
    <property type="protein sequence ID" value="TraesWEE_scaffold_035171_01G000100.1"/>
    <property type="gene ID" value="TraesWEE_scaffold_035171_01G000100"/>
</dbReference>
<dbReference type="PANTHER" id="PTHR45959:SF2">
    <property type="entry name" value="BHLH TRANSCRIPTION FACTOR"/>
    <property type="match status" value="1"/>
</dbReference>